<dbReference type="PANTHER" id="PTHR46118">
    <property type="entry name" value="PROTEIN ABHD11"/>
    <property type="match status" value="1"/>
</dbReference>
<dbReference type="GO" id="GO:0016787">
    <property type="term" value="F:hydrolase activity"/>
    <property type="evidence" value="ECO:0007669"/>
    <property type="project" value="UniProtKB-KW"/>
</dbReference>
<sequence length="798" mass="85873">MFPLRFLFLCSSSFTLAASPLSSVAPVSPPSCFSSFLPTWLFPLSASSWARRVTGLAAPHGRNFRLDEVSPLTETLLLRGRSVPQCLRGSRAWSPPLALSLTAQATMRSSRSAGAAADGVLRTVSPPLGVESFAKQSCAPTSRDAPTAVSFLSSSPPHTPPSPPGSPRRFCLEGGGNSHEVDGGRSPIASAVSLAARGDESERPVSVEYRPTRLPAARQKAKRPSQWPSCLLSRAVDLAFEEVIPGPSSSWEGSEKRASLVVVLHGMFRGKEDMRDLCRRLHADRVLAVDLRNHGASPSTSSMFLQDMAADVIALIQREKRIAVKPPTSREHTRDTKEEEELAEATGGERRRGRKEEREQGRQGDGERGKREDQEGRSKELAGETCNGYGLSGGDMRLLGRDLESRPSLVSDDSGWKSRPPSSDGLVPGCCCLVGHSLGGQVAMAAALRAPQGLIQSVVALDISPVNYYKWPLPRVGSVDIRDLVELAAALPTEAVPDGKRGVVRALEEREPPLRHGGADSLLVLLEEEEGNALGDEEKDKETRGEGEEERAARSHDAATREAGMAGLWPARPAEEERQKGRMAEREGDKEERESDRYGSHAQTSESGVRGVEKPVPRKNLKWKMNIQVIRDSFRNETLKWDLPAALPASASTTGASPFSSSALSSFRPFSPCCSATASSPQASSPFSSSPLTTSSSAADSSPTSRAAHASVAVFQEAPTAFLGPALIVRGLASPWVDVERHWPSVKNYFPYAHSLVVEAGHAVHIDQPALTAAAINDLLKVVLNQRETSKSLCRDGR</sequence>
<feature type="compositionally biased region" description="Basic and acidic residues" evidence="3">
    <location>
        <begin position="536"/>
        <end position="560"/>
    </location>
</feature>
<accession>A0A086PH61</accession>
<feature type="region of interest" description="Disordered" evidence="3">
    <location>
        <begin position="529"/>
        <end position="614"/>
    </location>
</feature>
<feature type="compositionally biased region" description="Basic and acidic residues" evidence="3">
    <location>
        <begin position="323"/>
        <end position="337"/>
    </location>
</feature>
<dbReference type="VEuPathDB" id="ToxoDB:TGVAND_234350"/>
<keyword evidence="4" id="KW-0732">Signal</keyword>
<feature type="compositionally biased region" description="Pro residues" evidence="3">
    <location>
        <begin position="157"/>
        <end position="166"/>
    </location>
</feature>
<feature type="chain" id="PRO_5001813486" evidence="4">
    <location>
        <begin position="18"/>
        <end position="798"/>
    </location>
</feature>
<reference evidence="5 6" key="1">
    <citation type="submission" date="2014-08" db="EMBL/GenBank/DDBJ databases">
        <authorList>
            <person name="Sibley D."/>
            <person name="Venepally P."/>
            <person name="Karamycheva S."/>
            <person name="Hadjithomas M."/>
            <person name="Khan A."/>
            <person name="Brunk B."/>
            <person name="Roos D."/>
            <person name="Caler E."/>
            <person name="Lorenzi H."/>
        </authorList>
    </citation>
    <scope>NUCLEOTIDE SEQUENCE [LARGE SCALE GENOMIC DNA]</scope>
    <source>
        <strain evidence="5 6">VAND</strain>
    </source>
</reference>
<dbReference type="SUPFAM" id="SSF53474">
    <property type="entry name" value="alpha/beta-Hydrolases"/>
    <property type="match status" value="2"/>
</dbReference>
<comment type="caution">
    <text evidence="5">The sequence shown here is derived from an EMBL/GenBank/DDBJ whole genome shotgun (WGS) entry which is preliminary data.</text>
</comment>
<feature type="signal peptide" evidence="4">
    <location>
        <begin position="1"/>
        <end position="17"/>
    </location>
</feature>
<proteinExistence type="inferred from homology"/>
<feature type="region of interest" description="Disordered" evidence="3">
    <location>
        <begin position="680"/>
        <end position="703"/>
    </location>
</feature>
<evidence type="ECO:0000256" key="2">
    <source>
        <dbReference type="ARBA" id="ARBA00022801"/>
    </source>
</evidence>
<dbReference type="PANTHER" id="PTHR46118:SF4">
    <property type="entry name" value="PROTEIN ABHD11"/>
    <property type="match status" value="1"/>
</dbReference>
<dbReference type="Gene3D" id="3.40.50.1820">
    <property type="entry name" value="alpha/beta hydrolase"/>
    <property type="match status" value="3"/>
</dbReference>
<keyword evidence="2 5" id="KW-0378">Hydrolase</keyword>
<reference evidence="5 6" key="2">
    <citation type="journal article" date="2015" name="Eukaryot. Cell">
        <title>Genetic mapping reveals that sinefungin resistance in Toxoplasma gondii is controlled by a putative amino acid transporter locus that can be used as a negative selectable marker.</title>
        <authorList>
            <person name="Behnke M.S."/>
            <person name="Khan A."/>
            <person name="Sibley L.D."/>
        </authorList>
    </citation>
    <scope>NUCLEOTIDE SEQUENCE [LARGE SCALE GENOMIC DNA]</scope>
    <source>
        <strain evidence="5 6">VAND</strain>
    </source>
</reference>
<evidence type="ECO:0000256" key="1">
    <source>
        <dbReference type="ARBA" id="ARBA00008645"/>
    </source>
</evidence>
<feature type="compositionally biased region" description="Basic and acidic residues" evidence="3">
    <location>
        <begin position="347"/>
        <end position="382"/>
    </location>
</feature>
<evidence type="ECO:0000313" key="6">
    <source>
        <dbReference type="Proteomes" id="UP000028840"/>
    </source>
</evidence>
<dbReference type="OrthoDB" id="194865at2759"/>
<dbReference type="EMBL" id="AEYJ02001798">
    <property type="protein sequence ID" value="KFG99692.1"/>
    <property type="molecule type" value="Genomic_DNA"/>
</dbReference>
<feature type="compositionally biased region" description="Basic and acidic residues" evidence="3">
    <location>
        <begin position="573"/>
        <end position="599"/>
    </location>
</feature>
<feature type="region of interest" description="Disordered" evidence="3">
    <location>
        <begin position="137"/>
        <end position="186"/>
    </location>
</feature>
<protein>
    <submittedName>
        <fullName evidence="5">Hydrolase alpha/beta fold protein</fullName>
    </submittedName>
</protein>
<feature type="region of interest" description="Disordered" evidence="3">
    <location>
        <begin position="323"/>
        <end position="389"/>
    </location>
</feature>
<comment type="similarity">
    <text evidence="1">Belongs to the AB hydrolase superfamily.</text>
</comment>
<dbReference type="AlphaFoldDB" id="A0A086PH61"/>
<organism evidence="5 6">
    <name type="scientific">Toxoplasma gondii VAND</name>
    <dbReference type="NCBI Taxonomy" id="933077"/>
    <lineage>
        <taxon>Eukaryota</taxon>
        <taxon>Sar</taxon>
        <taxon>Alveolata</taxon>
        <taxon>Apicomplexa</taxon>
        <taxon>Conoidasida</taxon>
        <taxon>Coccidia</taxon>
        <taxon>Eucoccidiorida</taxon>
        <taxon>Eimeriorina</taxon>
        <taxon>Sarcocystidae</taxon>
        <taxon>Toxoplasma</taxon>
    </lineage>
</organism>
<gene>
    <name evidence="5" type="ORF">TGVAND_234350</name>
</gene>
<dbReference type="Proteomes" id="UP000028840">
    <property type="component" value="Unassembled WGS sequence"/>
</dbReference>
<evidence type="ECO:0000256" key="4">
    <source>
        <dbReference type="SAM" id="SignalP"/>
    </source>
</evidence>
<dbReference type="InterPro" id="IPR029058">
    <property type="entry name" value="AB_hydrolase_fold"/>
</dbReference>
<evidence type="ECO:0000313" key="5">
    <source>
        <dbReference type="EMBL" id="KFG99692.1"/>
    </source>
</evidence>
<evidence type="ECO:0000256" key="3">
    <source>
        <dbReference type="SAM" id="MobiDB-lite"/>
    </source>
</evidence>
<name>A0A086PH61_TOXGO</name>